<keyword evidence="1" id="KW-0472">Membrane</keyword>
<evidence type="ECO:0000256" key="1">
    <source>
        <dbReference type="SAM" id="Phobius"/>
    </source>
</evidence>
<gene>
    <name evidence="2" type="ORF">HGRIS_001954</name>
</gene>
<organism evidence="2 3">
    <name type="scientific">Hohenbuehelia grisea</name>
    <dbReference type="NCBI Taxonomy" id="104357"/>
    <lineage>
        <taxon>Eukaryota</taxon>
        <taxon>Fungi</taxon>
        <taxon>Dikarya</taxon>
        <taxon>Basidiomycota</taxon>
        <taxon>Agaricomycotina</taxon>
        <taxon>Agaricomycetes</taxon>
        <taxon>Agaricomycetidae</taxon>
        <taxon>Agaricales</taxon>
        <taxon>Pleurotineae</taxon>
        <taxon>Pleurotaceae</taxon>
        <taxon>Hohenbuehelia</taxon>
    </lineage>
</organism>
<keyword evidence="3" id="KW-1185">Reference proteome</keyword>
<accession>A0ABR3JK13</accession>
<evidence type="ECO:0000313" key="2">
    <source>
        <dbReference type="EMBL" id="KAL0955738.1"/>
    </source>
</evidence>
<proteinExistence type="predicted"/>
<sequence>MGLAASAHMLRRSRALPSELVKIEGRPLFQKIPPWWARWALPLVVCDIFMTASSAELAWNHWTKLEEPKQKRDAATSPPNERHFVPRPLWQRLGLCLGTVGIGTAAAGALLIAQARYVRTFNIVSGLRQGATRRKPTRSVVIQGAHNWRNNGEAFPIDSCLIREGRDASEIILSVKGRRGHWHLGLEDAIVDGNKRSLHDAQKIILDRWGAAPRHGLWTSETKRSGWRDGPAAISKARR</sequence>
<keyword evidence="1" id="KW-1133">Transmembrane helix</keyword>
<name>A0ABR3JK13_9AGAR</name>
<protein>
    <submittedName>
        <fullName evidence="2">Uncharacterized protein</fullName>
    </submittedName>
</protein>
<evidence type="ECO:0000313" key="3">
    <source>
        <dbReference type="Proteomes" id="UP001556367"/>
    </source>
</evidence>
<reference evidence="3" key="1">
    <citation type="submission" date="2024-06" db="EMBL/GenBank/DDBJ databases">
        <title>Multi-omics analyses provide insights into the biosynthesis of the anticancer antibiotic pleurotin in Hohenbuehelia grisea.</title>
        <authorList>
            <person name="Weaver J.A."/>
            <person name="Alberti F."/>
        </authorList>
    </citation>
    <scope>NUCLEOTIDE SEQUENCE [LARGE SCALE GENOMIC DNA]</scope>
    <source>
        <strain evidence="3">T-177</strain>
    </source>
</reference>
<feature type="transmembrane region" description="Helical" evidence="1">
    <location>
        <begin position="93"/>
        <end position="113"/>
    </location>
</feature>
<dbReference type="Proteomes" id="UP001556367">
    <property type="component" value="Unassembled WGS sequence"/>
</dbReference>
<comment type="caution">
    <text evidence="2">The sequence shown here is derived from an EMBL/GenBank/DDBJ whole genome shotgun (WGS) entry which is preliminary data.</text>
</comment>
<dbReference type="EMBL" id="JASNQZ010000006">
    <property type="protein sequence ID" value="KAL0955738.1"/>
    <property type="molecule type" value="Genomic_DNA"/>
</dbReference>
<keyword evidence="1" id="KW-0812">Transmembrane</keyword>